<reference evidence="9 10" key="1">
    <citation type="journal article" date="2014" name="BMC Genomics">
        <title>Comparative genome sequencing reveals chemotype-specific gene clusters in the toxigenic black mold Stachybotrys.</title>
        <authorList>
            <person name="Semeiks J."/>
            <person name="Borek D."/>
            <person name="Otwinowski Z."/>
            <person name="Grishin N.V."/>
        </authorList>
    </citation>
    <scope>NUCLEOTIDE SEQUENCE [LARGE SCALE GENOMIC DNA]</scope>
    <source>
        <strain evidence="10">CBS 109288 / IBT 7711</strain>
    </source>
</reference>
<evidence type="ECO:0000256" key="1">
    <source>
        <dbReference type="ARBA" id="ARBA00001974"/>
    </source>
</evidence>
<dbReference type="OrthoDB" id="47494at2759"/>
<proteinExistence type="inferred from homology"/>
<dbReference type="Proteomes" id="UP000028045">
    <property type="component" value="Unassembled WGS sequence"/>
</dbReference>
<keyword evidence="6" id="KW-0560">Oxidoreductase</keyword>
<dbReference type="Gene3D" id="3.50.50.60">
    <property type="entry name" value="FAD/NAD(P)-binding domain"/>
    <property type="match status" value="1"/>
</dbReference>
<keyword evidence="4" id="KW-0285">Flavoprotein</keyword>
<evidence type="ECO:0000313" key="10">
    <source>
        <dbReference type="Proteomes" id="UP000028045"/>
    </source>
</evidence>
<dbReference type="AlphaFoldDB" id="A0A084AEW2"/>
<keyword evidence="7" id="KW-0503">Monooxygenase</keyword>
<comment type="pathway">
    <text evidence="2">Secondary metabolite biosynthesis.</text>
</comment>
<dbReference type="PANTHER" id="PTHR47178:SF4">
    <property type="entry name" value="FAD-DEPENDENT MONOOXYGENASE APTC"/>
    <property type="match status" value="1"/>
</dbReference>
<dbReference type="PANTHER" id="PTHR47178">
    <property type="entry name" value="MONOOXYGENASE, FAD-BINDING"/>
    <property type="match status" value="1"/>
</dbReference>
<evidence type="ECO:0000256" key="7">
    <source>
        <dbReference type="ARBA" id="ARBA00023033"/>
    </source>
</evidence>
<dbReference type="GO" id="GO:0071949">
    <property type="term" value="F:FAD binding"/>
    <property type="evidence" value="ECO:0007669"/>
    <property type="project" value="InterPro"/>
</dbReference>
<comment type="cofactor">
    <cofactor evidence="1">
        <name>FAD</name>
        <dbReference type="ChEBI" id="CHEBI:57692"/>
    </cofactor>
</comment>
<accession>A0A084AEW2</accession>
<organism evidence="9 10">
    <name type="scientific">Stachybotrys chartarum (strain CBS 109288 / IBT 7711)</name>
    <name type="common">Toxic black mold</name>
    <name type="synonym">Stilbospora chartarum</name>
    <dbReference type="NCBI Taxonomy" id="1280523"/>
    <lineage>
        <taxon>Eukaryota</taxon>
        <taxon>Fungi</taxon>
        <taxon>Dikarya</taxon>
        <taxon>Ascomycota</taxon>
        <taxon>Pezizomycotina</taxon>
        <taxon>Sordariomycetes</taxon>
        <taxon>Hypocreomycetidae</taxon>
        <taxon>Hypocreales</taxon>
        <taxon>Stachybotryaceae</taxon>
        <taxon>Stachybotrys</taxon>
    </lineage>
</organism>
<evidence type="ECO:0000259" key="8">
    <source>
        <dbReference type="Pfam" id="PF01494"/>
    </source>
</evidence>
<dbReference type="Pfam" id="PF01494">
    <property type="entry name" value="FAD_binding_3"/>
    <property type="match status" value="2"/>
</dbReference>
<dbReference type="HOGENOM" id="CLU_040697_0_0_1"/>
<dbReference type="PRINTS" id="PR00420">
    <property type="entry name" value="RNGMNOXGNASE"/>
</dbReference>
<evidence type="ECO:0000256" key="4">
    <source>
        <dbReference type="ARBA" id="ARBA00022630"/>
    </source>
</evidence>
<evidence type="ECO:0000256" key="6">
    <source>
        <dbReference type="ARBA" id="ARBA00023002"/>
    </source>
</evidence>
<protein>
    <recommendedName>
        <fullName evidence="8">FAD-binding domain-containing protein</fullName>
    </recommendedName>
</protein>
<keyword evidence="10" id="KW-1185">Reference proteome</keyword>
<comment type="similarity">
    <text evidence="3">Belongs to the paxM FAD-dependent monooxygenase family.</text>
</comment>
<dbReference type="InterPro" id="IPR036188">
    <property type="entry name" value="FAD/NAD-bd_sf"/>
</dbReference>
<feature type="domain" description="FAD-binding" evidence="8">
    <location>
        <begin position="5"/>
        <end position="171"/>
    </location>
</feature>
<evidence type="ECO:0000256" key="3">
    <source>
        <dbReference type="ARBA" id="ARBA00007992"/>
    </source>
</evidence>
<name>A0A084AEW2_STACB</name>
<keyword evidence="5" id="KW-0274">FAD</keyword>
<gene>
    <name evidence="9" type="ORF">S7711_09904</name>
</gene>
<evidence type="ECO:0000313" key="9">
    <source>
        <dbReference type="EMBL" id="KEY63841.1"/>
    </source>
</evidence>
<dbReference type="GO" id="GO:0004497">
    <property type="term" value="F:monooxygenase activity"/>
    <property type="evidence" value="ECO:0007669"/>
    <property type="project" value="UniProtKB-KW"/>
</dbReference>
<dbReference type="SUPFAM" id="SSF51905">
    <property type="entry name" value="FAD/NAD(P)-binding domain"/>
    <property type="match status" value="1"/>
</dbReference>
<dbReference type="EMBL" id="KL649655">
    <property type="protein sequence ID" value="KEY63841.1"/>
    <property type="molecule type" value="Genomic_DNA"/>
</dbReference>
<evidence type="ECO:0000256" key="2">
    <source>
        <dbReference type="ARBA" id="ARBA00005179"/>
    </source>
</evidence>
<dbReference type="InterPro" id="IPR002938">
    <property type="entry name" value="FAD-bd"/>
</dbReference>
<evidence type="ECO:0000256" key="5">
    <source>
        <dbReference type="ARBA" id="ARBA00022827"/>
    </source>
</evidence>
<sequence>MPSKPVLIIGGGISGLCVARLLVQRGIHCIIFEQSVMEKSQGYAITVRDWAFKPLLEELGGVTVDAFQNAVAVDRAFGGSGWVDLTFRNNETGKALFNPEPPKGGNQGALFRANRSALRDWLSDGLDVRYEHKLEGVRGTPGHVTAVFRSGLEIAGSILIGADGVNSSDAGIRLTLSASLVRRALLPNASAEVLPVVLFHGKRVMTVEAWRELWTNHIGASTVAAGVGDNFNTFITVANGTNSGSIYLDWTYSRARAGEDDALWMPTRSEIMKVPQHLLKEIRSKDLVPPFSILVDADAIKKDKVYNWRIWALQVSREDLDRVSERGVVLIGDAVHAMPIFGGEGGNHAILDSVELFKIISARWTETLTAGDVRTVIQDFYNGAYQRGQDAVKRCAQRFSQFHQPIEKWEKVAETATRNGNRV</sequence>
<feature type="domain" description="FAD-binding" evidence="8">
    <location>
        <begin position="314"/>
        <end position="365"/>
    </location>
</feature>